<feature type="region of interest" description="Disordered" evidence="1">
    <location>
        <begin position="1"/>
        <end position="37"/>
    </location>
</feature>
<evidence type="ECO:0000256" key="2">
    <source>
        <dbReference type="SAM" id="Phobius"/>
    </source>
</evidence>
<keyword evidence="2" id="KW-1133">Transmembrane helix</keyword>
<reference evidence="3" key="1">
    <citation type="submission" date="2021-01" db="UniProtKB">
        <authorList>
            <consortium name="EnsemblPlants"/>
        </authorList>
    </citation>
    <scope>IDENTIFICATION</scope>
</reference>
<evidence type="ECO:0000256" key="1">
    <source>
        <dbReference type="SAM" id="MobiDB-lite"/>
    </source>
</evidence>
<keyword evidence="4" id="KW-1185">Reference proteome</keyword>
<dbReference type="Proteomes" id="UP000594263">
    <property type="component" value="Unplaced"/>
</dbReference>
<organism evidence="3 4">
    <name type="scientific">Kalanchoe fedtschenkoi</name>
    <name type="common">Lavender scallops</name>
    <name type="synonym">South American air plant</name>
    <dbReference type="NCBI Taxonomy" id="63787"/>
    <lineage>
        <taxon>Eukaryota</taxon>
        <taxon>Viridiplantae</taxon>
        <taxon>Streptophyta</taxon>
        <taxon>Embryophyta</taxon>
        <taxon>Tracheophyta</taxon>
        <taxon>Spermatophyta</taxon>
        <taxon>Magnoliopsida</taxon>
        <taxon>eudicotyledons</taxon>
        <taxon>Gunneridae</taxon>
        <taxon>Pentapetalae</taxon>
        <taxon>Saxifragales</taxon>
        <taxon>Crassulaceae</taxon>
        <taxon>Kalanchoe</taxon>
    </lineage>
</organism>
<dbReference type="PANTHER" id="PTHR35297">
    <property type="entry name" value="PROTEIN, PUTATIVE-RELATED"/>
    <property type="match status" value="1"/>
</dbReference>
<sequence>MHRQSLGSPGSEHHHALGGGAAGNGEKAAAIEASEESKRLSAATSALAFNDDKEKIKLPKSQRPSPTASKTNKKNKTSEKLIHGIPVLTLVCFFILYLSSHDPTRSELDVFGGLKRPEVAIGTVPIQTNKFNYPLERYWRNASKGRDTAANRRHRNLRGIQTSAASKSRNVHRKIGDF</sequence>
<proteinExistence type="predicted"/>
<accession>A0A7N1A965</accession>
<dbReference type="EnsemblPlants" id="Kaladp0808s0014.1.v1.1">
    <property type="protein sequence ID" value="Kaladp0808s0014.1.v1.1"/>
    <property type="gene ID" value="Kaladp0808s0014.v1.1"/>
</dbReference>
<protein>
    <submittedName>
        <fullName evidence="3">Uncharacterized protein</fullName>
    </submittedName>
</protein>
<keyword evidence="2" id="KW-0812">Transmembrane</keyword>
<feature type="transmembrane region" description="Helical" evidence="2">
    <location>
        <begin position="81"/>
        <end position="99"/>
    </location>
</feature>
<dbReference type="AlphaFoldDB" id="A0A7N1A965"/>
<dbReference type="Gramene" id="Kaladp0808s0014.1.v1.1">
    <property type="protein sequence ID" value="Kaladp0808s0014.1.v1.1"/>
    <property type="gene ID" value="Kaladp0808s0014.v1.1"/>
</dbReference>
<evidence type="ECO:0000313" key="3">
    <source>
        <dbReference type="EnsemblPlants" id="Kaladp0808s0014.1.v1.1"/>
    </source>
</evidence>
<keyword evidence="2" id="KW-0472">Membrane</keyword>
<feature type="region of interest" description="Disordered" evidence="1">
    <location>
        <begin position="51"/>
        <end position="78"/>
    </location>
</feature>
<dbReference type="PANTHER" id="PTHR35297:SF2">
    <property type="entry name" value="PROTEIN, PUTATIVE-RELATED"/>
    <property type="match status" value="1"/>
</dbReference>
<evidence type="ECO:0000313" key="4">
    <source>
        <dbReference type="Proteomes" id="UP000594263"/>
    </source>
</evidence>
<name>A0A7N1A965_KALFE</name>